<dbReference type="Proteomes" id="UP000032336">
    <property type="component" value="Unassembled WGS sequence"/>
</dbReference>
<organism evidence="1 2">
    <name type="scientific">Ferrimicrobium acidiphilum DSM 19497</name>
    <dbReference type="NCBI Taxonomy" id="1121877"/>
    <lineage>
        <taxon>Bacteria</taxon>
        <taxon>Bacillati</taxon>
        <taxon>Actinomycetota</taxon>
        <taxon>Acidimicrobiia</taxon>
        <taxon>Acidimicrobiales</taxon>
        <taxon>Acidimicrobiaceae</taxon>
        <taxon>Ferrimicrobium</taxon>
    </lineage>
</organism>
<keyword evidence="2" id="KW-1185">Reference proteome</keyword>
<dbReference type="EMBL" id="JXUW01000008">
    <property type="protein sequence ID" value="KJE77083.1"/>
    <property type="molecule type" value="Genomic_DNA"/>
</dbReference>
<evidence type="ECO:0008006" key="3">
    <source>
        <dbReference type="Google" id="ProtNLM"/>
    </source>
</evidence>
<proteinExistence type="predicted"/>
<evidence type="ECO:0000313" key="1">
    <source>
        <dbReference type="EMBL" id="KJE77083.1"/>
    </source>
</evidence>
<gene>
    <name evidence="1" type="ORF">FEAC_12090</name>
</gene>
<reference evidence="1 2" key="1">
    <citation type="submission" date="2015-01" db="EMBL/GenBank/DDBJ databases">
        <title>Draft genome of the acidophilic iron oxidizer Ferrimicrobium acidiphilum strain T23.</title>
        <authorList>
            <person name="Poehlein A."/>
            <person name="Eisen S."/>
            <person name="Schloemann M."/>
            <person name="Johnson B.D."/>
            <person name="Daniel R."/>
            <person name="Muehling M."/>
        </authorList>
    </citation>
    <scope>NUCLEOTIDE SEQUENCE [LARGE SCALE GENOMIC DNA]</scope>
    <source>
        <strain evidence="1 2">T23</strain>
    </source>
</reference>
<name>A0A0D8FUW3_9ACTN</name>
<evidence type="ECO:0000313" key="2">
    <source>
        <dbReference type="Proteomes" id="UP000032336"/>
    </source>
</evidence>
<sequence length="74" mass="8077">MDALCPVCREKELVIIELGVGDHEVVLVSCAACGSRWWRRDGFETQVAEVVELAMTTARSGGRRKSGRPTKTAS</sequence>
<accession>A0A0D8FUW3</accession>
<dbReference type="AlphaFoldDB" id="A0A0D8FUW3"/>
<comment type="caution">
    <text evidence="1">The sequence shown here is derived from an EMBL/GenBank/DDBJ whole genome shotgun (WGS) entry which is preliminary data.</text>
</comment>
<protein>
    <recommendedName>
        <fullName evidence="3">Transcription factor zinc-finger domain-containing protein</fullName>
    </recommendedName>
</protein>